<reference evidence="1 2" key="1">
    <citation type="submission" date="2021-01" db="EMBL/GenBank/DDBJ databases">
        <title>Whole genome shotgun sequence of Asanoa siamensis NBRC 107932.</title>
        <authorList>
            <person name="Komaki H."/>
            <person name="Tamura T."/>
        </authorList>
    </citation>
    <scope>NUCLEOTIDE SEQUENCE [LARGE SCALE GENOMIC DNA]</scope>
    <source>
        <strain evidence="1 2">NBRC 107932</strain>
    </source>
</reference>
<evidence type="ECO:0000313" key="1">
    <source>
        <dbReference type="EMBL" id="GIF73919.1"/>
    </source>
</evidence>
<evidence type="ECO:0000313" key="2">
    <source>
        <dbReference type="Proteomes" id="UP000604117"/>
    </source>
</evidence>
<dbReference type="EMBL" id="BONE01000025">
    <property type="protein sequence ID" value="GIF73919.1"/>
    <property type="molecule type" value="Genomic_DNA"/>
</dbReference>
<sequence length="353" mass="38693">MRALEGADVKDVLDELSGPVDGTAAASVRDLARRGLLAERARTAPVAERALLTGGAYEIVWRVVFQRLTRQVEMRRGHYVCASSVLRLEPDCLDRFQDDVEAVLAHLLQHARMPIQSLEAWIATRLTPATVDAHRRRRGERGALQRPRLPEWLKEALGRDPWLSVLAVEVLVWVGVPVTAGLGIWPLDAWSERRATVTDSHRGADTEVARDVDVVLAAMRRNAAWYAKFVERPLGRKQAPVLPAPRRGVESEPSYLALTERHEVDEARLTALAAEAVVAIEARVRAGVDPRTAVTEVVRTVFGGGTGAEAMDRTPATGPEADERGRALVAEPATIERIVSAMLDILPGADQRP</sequence>
<organism evidence="1 2">
    <name type="scientific">Asanoa siamensis</name>
    <dbReference type="NCBI Taxonomy" id="926357"/>
    <lineage>
        <taxon>Bacteria</taxon>
        <taxon>Bacillati</taxon>
        <taxon>Actinomycetota</taxon>
        <taxon>Actinomycetes</taxon>
        <taxon>Micromonosporales</taxon>
        <taxon>Micromonosporaceae</taxon>
        <taxon>Asanoa</taxon>
    </lineage>
</organism>
<gene>
    <name evidence="1" type="ORF">Asi02nite_34370</name>
</gene>
<comment type="caution">
    <text evidence="1">The sequence shown here is derived from an EMBL/GenBank/DDBJ whole genome shotgun (WGS) entry which is preliminary data.</text>
</comment>
<name>A0ABQ4CRK7_9ACTN</name>
<dbReference type="Proteomes" id="UP000604117">
    <property type="component" value="Unassembled WGS sequence"/>
</dbReference>
<accession>A0ABQ4CRK7</accession>
<keyword evidence="2" id="KW-1185">Reference proteome</keyword>
<proteinExistence type="predicted"/>
<protein>
    <submittedName>
        <fullName evidence="1">Uncharacterized protein</fullName>
    </submittedName>
</protein>